<reference evidence="5" key="1">
    <citation type="journal article" date="2011" name="Stand. Genomic Sci.">
        <title>Complete genome sequence of Deinococcus maricopensis type strain (LB-34).</title>
        <authorList>
            <person name="Pukall R."/>
            <person name="Zeytun A."/>
            <person name="Lucas S."/>
            <person name="Lapidus A."/>
            <person name="Hammon N."/>
            <person name="Deshpande S."/>
            <person name="Nolan M."/>
            <person name="Cheng J.F."/>
            <person name="Pitluck S."/>
            <person name="Liolios K."/>
            <person name="Pagani I."/>
            <person name="Mikhailova N."/>
            <person name="Ivanova N."/>
            <person name="Mavromatis K."/>
            <person name="Pati A."/>
            <person name="Tapia R."/>
            <person name="Han C."/>
            <person name="Goodwin L."/>
            <person name="Chen A."/>
            <person name="Palaniappan K."/>
            <person name="Land M."/>
            <person name="Hauser L."/>
            <person name="Chang Y.J."/>
            <person name="Jeffries C.D."/>
            <person name="Brambilla E.M."/>
            <person name="Rohde M."/>
            <person name="Goker M."/>
            <person name="Detter J.C."/>
            <person name="Woyke T."/>
            <person name="Bristow J."/>
            <person name="Eisen J.A."/>
            <person name="Markowitz V."/>
            <person name="Hugenholtz P."/>
            <person name="Kyrpides N.C."/>
            <person name="Klenk H.P."/>
        </authorList>
    </citation>
    <scope>NUCLEOTIDE SEQUENCE [LARGE SCALE GENOMIC DNA]</scope>
    <source>
        <strain evidence="5">DSM 21211</strain>
    </source>
</reference>
<dbReference type="CDD" id="cd06342">
    <property type="entry name" value="PBP1_ABC_LIVBP-like"/>
    <property type="match status" value="1"/>
</dbReference>
<accession>E8U9N5</accession>
<evidence type="ECO:0000256" key="2">
    <source>
        <dbReference type="ARBA" id="ARBA00022729"/>
    </source>
</evidence>
<comment type="similarity">
    <text evidence="1">Belongs to the leucine-binding protein family.</text>
</comment>
<evidence type="ECO:0000259" key="4">
    <source>
        <dbReference type="Pfam" id="PF13458"/>
    </source>
</evidence>
<dbReference type="HOGENOM" id="CLU_027128_6_0_0"/>
<evidence type="ECO:0000313" key="5">
    <source>
        <dbReference type="EMBL" id="ADV67774.1"/>
    </source>
</evidence>
<dbReference type="EMBL" id="CP002454">
    <property type="protein sequence ID" value="ADV67774.1"/>
    <property type="molecule type" value="Genomic_DNA"/>
</dbReference>
<dbReference type="RefSeq" id="WP_013557279.1">
    <property type="nucleotide sequence ID" value="NC_014958.1"/>
</dbReference>
<sequence precursor="true">MRSKLTALLGIAAALALSTASAATIRIATISPLSGDLSSPGTEVKRGATIALSEHQADFKALGIDLQLVTYDDQANPTQGEQLAKKVAADNSVLGIVGALNSGVTNAVAAALVQSPVALITPTSTNDKLTQNGWNFFSRVVAPDSAQGNAAAQYMADTFKSKKVYVVSDNTTYGNGLTRQLMSALKARGISIVAYTGASSDEDIAKLVPRIKASGADSIYFGGTDDVGGNLIKSLRAAGVKANIMGADGLDNKAFLSRAGTAAAGVAYTTGFGPLSGFTNRFAFDKAYRAMYNSAPNGISAYAYDATNTLLEAIKSAAKNSGGTPTRAQVIQAVRKTNQPACASVTDNCRSITGAVAFTPNGERQRTLVYVMNVDPTYQIKISKLVVVNAADLEK</sequence>
<dbReference type="PANTHER" id="PTHR47151">
    <property type="entry name" value="LEU/ILE/VAL-BINDING ABC TRANSPORTER SUBUNIT"/>
    <property type="match status" value="1"/>
</dbReference>
<organism evidence="5 6">
    <name type="scientific">Deinococcus maricopensis (strain DSM 21211 / LMG 22137 / NRRL B-23946 / LB-34)</name>
    <dbReference type="NCBI Taxonomy" id="709986"/>
    <lineage>
        <taxon>Bacteria</taxon>
        <taxon>Thermotogati</taxon>
        <taxon>Deinococcota</taxon>
        <taxon>Deinococci</taxon>
        <taxon>Deinococcales</taxon>
        <taxon>Deinococcaceae</taxon>
        <taxon>Deinococcus</taxon>
    </lineage>
</organism>
<protein>
    <submittedName>
        <fullName evidence="5">Extracellular ligand-binding receptor</fullName>
    </submittedName>
</protein>
<dbReference type="Pfam" id="PF13458">
    <property type="entry name" value="Peripla_BP_6"/>
    <property type="match status" value="1"/>
</dbReference>
<gene>
    <name evidence="5" type="ordered locus">Deima_2133</name>
</gene>
<dbReference type="eggNOG" id="COG0683">
    <property type="taxonomic scope" value="Bacteria"/>
</dbReference>
<dbReference type="STRING" id="709986.Deima_2133"/>
<evidence type="ECO:0000256" key="3">
    <source>
        <dbReference type="SAM" id="SignalP"/>
    </source>
</evidence>
<dbReference type="OrthoDB" id="57337at2"/>
<dbReference type="Gene3D" id="3.40.50.2300">
    <property type="match status" value="2"/>
</dbReference>
<feature type="chain" id="PRO_5003231801" evidence="3">
    <location>
        <begin position="23"/>
        <end position="395"/>
    </location>
</feature>
<keyword evidence="6" id="KW-1185">Reference proteome</keyword>
<dbReference type="InterPro" id="IPR028081">
    <property type="entry name" value="Leu-bd"/>
</dbReference>
<dbReference type="InterPro" id="IPR028082">
    <property type="entry name" value="Peripla_BP_I"/>
</dbReference>
<dbReference type="SUPFAM" id="SSF53822">
    <property type="entry name" value="Periplasmic binding protein-like I"/>
    <property type="match status" value="1"/>
</dbReference>
<dbReference type="AlphaFoldDB" id="E8U9N5"/>
<proteinExistence type="inferred from homology"/>
<evidence type="ECO:0000313" key="6">
    <source>
        <dbReference type="Proteomes" id="UP000008635"/>
    </source>
</evidence>
<dbReference type="PANTHER" id="PTHR47151:SF2">
    <property type="entry name" value="AMINO ACID BINDING PROTEIN"/>
    <property type="match status" value="1"/>
</dbReference>
<feature type="signal peptide" evidence="3">
    <location>
        <begin position="1"/>
        <end position="22"/>
    </location>
</feature>
<keyword evidence="5" id="KW-0675">Receptor</keyword>
<keyword evidence="2 3" id="KW-0732">Signal</keyword>
<feature type="domain" description="Leucine-binding protein" evidence="4">
    <location>
        <begin position="24"/>
        <end position="375"/>
    </location>
</feature>
<dbReference type="KEGG" id="dmr:Deima_2133"/>
<evidence type="ECO:0000256" key="1">
    <source>
        <dbReference type="ARBA" id="ARBA00010062"/>
    </source>
</evidence>
<name>E8U9N5_DEIML</name>
<dbReference type="Proteomes" id="UP000008635">
    <property type="component" value="Chromosome"/>
</dbReference>